<feature type="region of interest" description="Disordered" evidence="4">
    <location>
        <begin position="156"/>
        <end position="187"/>
    </location>
</feature>
<feature type="compositionally biased region" description="Low complexity" evidence="4">
    <location>
        <begin position="339"/>
        <end position="365"/>
    </location>
</feature>
<comment type="cofactor">
    <cofactor evidence="3">
        <name>a divalent metal cation</name>
        <dbReference type="ChEBI" id="CHEBI:60240"/>
    </cofactor>
    <text evidence="3">Binds 2 divalent metal cations per subunit. Site 1 may preferentially bind zinc ions, while site 2 has a preference for magnesium and/or manganese ions.</text>
</comment>
<dbReference type="Pfam" id="PF00233">
    <property type="entry name" value="PDEase_I"/>
    <property type="match status" value="1"/>
</dbReference>
<dbReference type="InterPro" id="IPR023174">
    <property type="entry name" value="PDEase_CS"/>
</dbReference>
<evidence type="ECO:0000256" key="3">
    <source>
        <dbReference type="RuleBase" id="RU363067"/>
    </source>
</evidence>
<dbReference type="GO" id="GO:0046872">
    <property type="term" value="F:metal ion binding"/>
    <property type="evidence" value="ECO:0007669"/>
    <property type="project" value="UniProtKB-KW"/>
</dbReference>
<evidence type="ECO:0000313" key="7">
    <source>
        <dbReference type="Proteomes" id="UP000553632"/>
    </source>
</evidence>
<dbReference type="Proteomes" id="UP000553632">
    <property type="component" value="Unassembled WGS sequence"/>
</dbReference>
<feature type="region of interest" description="Disordered" evidence="4">
    <location>
        <begin position="210"/>
        <end position="233"/>
    </location>
</feature>
<dbReference type="EC" id="3.1.4.-" evidence="3"/>
<accession>A0A7J6R2S6</accession>
<feature type="non-terminal residue" evidence="6">
    <location>
        <position position="1"/>
    </location>
</feature>
<dbReference type="GO" id="GO:0007165">
    <property type="term" value="P:signal transduction"/>
    <property type="evidence" value="ECO:0007669"/>
    <property type="project" value="InterPro"/>
</dbReference>
<evidence type="ECO:0000259" key="5">
    <source>
        <dbReference type="PROSITE" id="PS51845"/>
    </source>
</evidence>
<gene>
    <name evidence="6" type="ORF">FOZ63_004528</name>
</gene>
<dbReference type="PROSITE" id="PS51845">
    <property type="entry name" value="PDEASE_I_2"/>
    <property type="match status" value="1"/>
</dbReference>
<feature type="domain" description="PDEase" evidence="5">
    <location>
        <begin position="950"/>
        <end position="1110"/>
    </location>
</feature>
<feature type="compositionally biased region" description="Gly residues" evidence="4">
    <location>
        <begin position="258"/>
        <end position="278"/>
    </location>
</feature>
<organism evidence="6 7">
    <name type="scientific">Perkinsus olseni</name>
    <name type="common">Perkinsus atlanticus</name>
    <dbReference type="NCBI Taxonomy" id="32597"/>
    <lineage>
        <taxon>Eukaryota</taxon>
        <taxon>Sar</taxon>
        <taxon>Alveolata</taxon>
        <taxon>Perkinsozoa</taxon>
        <taxon>Perkinsea</taxon>
        <taxon>Perkinsida</taxon>
        <taxon>Perkinsidae</taxon>
        <taxon>Perkinsus</taxon>
    </lineage>
</organism>
<dbReference type="InterPro" id="IPR003607">
    <property type="entry name" value="HD/PDEase_dom"/>
</dbReference>
<feature type="compositionally biased region" description="Polar residues" evidence="4">
    <location>
        <begin position="210"/>
        <end position="223"/>
    </location>
</feature>
<reference evidence="6 7" key="1">
    <citation type="submission" date="2020-04" db="EMBL/GenBank/DDBJ databases">
        <title>Perkinsus olseni comparative genomics.</title>
        <authorList>
            <person name="Bogema D.R."/>
        </authorList>
    </citation>
    <scope>NUCLEOTIDE SEQUENCE [LARGE SCALE GENOMIC DNA]</scope>
    <source>
        <strain evidence="6 7">ATCC PRA-207</strain>
    </source>
</reference>
<dbReference type="EMBL" id="JABANO010028531">
    <property type="protein sequence ID" value="KAF4714994.1"/>
    <property type="molecule type" value="Genomic_DNA"/>
</dbReference>
<feature type="region of interest" description="Disordered" evidence="4">
    <location>
        <begin position="650"/>
        <end position="673"/>
    </location>
</feature>
<feature type="compositionally biased region" description="Low complexity" evidence="4">
    <location>
        <begin position="524"/>
        <end position="561"/>
    </location>
</feature>
<feature type="region of interest" description="Disordered" evidence="4">
    <location>
        <begin position="844"/>
        <end position="872"/>
    </location>
</feature>
<feature type="region of interest" description="Disordered" evidence="4">
    <location>
        <begin position="339"/>
        <end position="401"/>
    </location>
</feature>
<feature type="compositionally biased region" description="Polar residues" evidence="4">
    <location>
        <begin position="930"/>
        <end position="941"/>
    </location>
</feature>
<dbReference type="SUPFAM" id="SSF109604">
    <property type="entry name" value="HD-domain/PDEase-like"/>
    <property type="match status" value="1"/>
</dbReference>
<dbReference type="CDD" id="cd00077">
    <property type="entry name" value="HDc"/>
    <property type="match status" value="1"/>
</dbReference>
<comment type="similarity">
    <text evidence="3">Belongs to the cyclic nucleotide phosphodiesterase family.</text>
</comment>
<feature type="compositionally biased region" description="Low complexity" evidence="4">
    <location>
        <begin position="589"/>
        <end position="599"/>
    </location>
</feature>
<keyword evidence="7" id="KW-1185">Reference proteome</keyword>
<feature type="compositionally biased region" description="Low complexity" evidence="4">
    <location>
        <begin position="385"/>
        <end position="400"/>
    </location>
</feature>
<keyword evidence="2 3" id="KW-0378">Hydrolase</keyword>
<feature type="compositionally biased region" description="Acidic residues" evidence="4">
    <location>
        <begin position="161"/>
        <end position="176"/>
    </location>
</feature>
<feature type="region of interest" description="Disordered" evidence="4">
    <location>
        <begin position="710"/>
        <end position="740"/>
    </location>
</feature>
<feature type="compositionally biased region" description="Low complexity" evidence="4">
    <location>
        <begin position="484"/>
        <end position="500"/>
    </location>
</feature>
<dbReference type="GO" id="GO:0004114">
    <property type="term" value="F:3',5'-cyclic-nucleotide phosphodiesterase activity"/>
    <property type="evidence" value="ECO:0007669"/>
    <property type="project" value="InterPro"/>
</dbReference>
<evidence type="ECO:0000313" key="6">
    <source>
        <dbReference type="EMBL" id="KAF4714994.1"/>
    </source>
</evidence>
<dbReference type="AlphaFoldDB" id="A0A7J6R2S6"/>
<sequence>MSSPTANPADDEITAVSYETEDVGSVISSSKTKYTWRFEIGGQSYLVNLFVSWRSDKYRVVLNGYEQTMQVQKSGKFSYAFKFQGHYFKIVPSRYPDRWDLLIDTVPFYAYTARGKREQAIRLRQYYERRMAEKRKANETNDDEYREMQKQVALLRAQAGVDDDSSSEDESSEDENPQIPPPTDLAARIGHRDDYKQQVDAAENAFFNTQMPTFPDEPSTSAPQPAAPDMISFDSPDLWGSAAAAGGGVAGAAVGQGGAGDGTGGNEGQMGAESGMGGNSDSNPFEAFDALAPAGSDTNGLPQGYIPPALGPQYGAYSGQQQQAWTPGEQQAYYYQQQQPPMPVQGGPPQQQQQPPMPVQGGPPQQQQPPMPVQGVVGREEFGVAQPQAASSPAANASSPVGSLHAAMSSASMIPGAQANLQQPFHPAPLVQAAAAASVSSLQQASSPQSIIQGSPVGPNTSASQLSASSSTSISASPVVHQGQPVSAAAPSSAVPAQPQYYGPQGAIDQHRYPTEAPQPYGAPPASLIPQQSPSAQQPGPYSVPTVQPHQQQQQQQQWPSPQTGYYYCGSYTNASQLPTQPLSDAKGQQQQPSSPSSPERAVSGQQQQQYIYYHLRGFLMAAELCFTVGCNSIDKHWPANPYMSLTTTTTTQENDKNDKNDQAEDNVVTKSPLACAATASTLDGGEDDDDDASEDAPTISPFIQVARPESVVTSPSSVTHRHHHHHGSPSDAAGTPTSPSTAEVVAACAAAAAEESPNGHKVCAKDVLAYFRRFDLENFLTMMLIELGIHTPCNPAEFMCDYIRENLTERRPQYYDTATDSDEDDDDAYIYFPELKRGTKGRRASRRRSIQAGEVMHRADEEEECDSVPPPPQLTVARHVSHRWSHDLTSTAIRSIILRRVSRQLQNENPSVYAFVQQWMRDGMGGARDSTSTGRGSVSDTSRRASDSVAYDEAKFTAKILELPVMESLQLPDLLSWDVKLFNIDHSEMVRRAYSVFDRWGFVGEGKLVEASKLWGFINLIATDYHADNPYHNFYHAYQVMSCVGYVLYKAGCSARPGPAGARDVICTPLEEFSLLIGALCHDVNHPGLNNDYFIKGRRHLAVRYNDTA</sequence>
<feature type="region of interest" description="Disordered" evidence="4">
    <location>
        <begin position="447"/>
        <end position="561"/>
    </location>
</feature>
<feature type="compositionally biased region" description="Basic and acidic residues" evidence="4">
    <location>
        <begin position="654"/>
        <end position="663"/>
    </location>
</feature>
<dbReference type="InterPro" id="IPR002073">
    <property type="entry name" value="PDEase_catalytic_dom"/>
</dbReference>
<feature type="compositionally biased region" description="Low complexity" evidence="4">
    <location>
        <begin position="462"/>
        <end position="477"/>
    </location>
</feature>
<evidence type="ECO:0000256" key="2">
    <source>
        <dbReference type="ARBA" id="ARBA00022801"/>
    </source>
</evidence>
<name>A0A7J6R2S6_PEROL</name>
<evidence type="ECO:0000256" key="1">
    <source>
        <dbReference type="ARBA" id="ARBA00022723"/>
    </source>
</evidence>
<feature type="region of interest" description="Disordered" evidence="4">
    <location>
        <begin position="926"/>
        <end position="945"/>
    </location>
</feature>
<proteinExistence type="inferred from homology"/>
<dbReference type="InterPro" id="IPR036971">
    <property type="entry name" value="PDEase_catalytic_dom_sf"/>
</dbReference>
<dbReference type="PROSITE" id="PS00126">
    <property type="entry name" value="PDEASE_I_1"/>
    <property type="match status" value="1"/>
</dbReference>
<protein>
    <recommendedName>
        <fullName evidence="3">Phosphodiesterase</fullName>
        <ecNumber evidence="3">3.1.4.-</ecNumber>
    </recommendedName>
</protein>
<feature type="region of interest" description="Disordered" evidence="4">
    <location>
        <begin position="578"/>
        <end position="604"/>
    </location>
</feature>
<comment type="caution">
    <text evidence="6">The sequence shown here is derived from an EMBL/GenBank/DDBJ whole genome shotgun (WGS) entry which is preliminary data.</text>
</comment>
<evidence type="ECO:0000256" key="4">
    <source>
        <dbReference type="SAM" id="MobiDB-lite"/>
    </source>
</evidence>
<feature type="region of interest" description="Disordered" evidence="4">
    <location>
        <begin position="258"/>
        <end position="307"/>
    </location>
</feature>
<keyword evidence="1 3" id="KW-0479">Metal-binding</keyword>
<dbReference type="PANTHER" id="PTHR11347">
    <property type="entry name" value="CYCLIC NUCLEOTIDE PHOSPHODIESTERASE"/>
    <property type="match status" value="1"/>
</dbReference>
<dbReference type="Gene3D" id="1.10.1300.10">
    <property type="entry name" value="3'5'-cyclic nucleotide phosphodiesterase, catalytic domain"/>
    <property type="match status" value="1"/>
</dbReference>